<keyword evidence="4" id="KW-0809">Transit peptide</keyword>
<dbReference type="PIRSF" id="PIRSF006230">
    <property type="entry name" value="MG442"/>
    <property type="match status" value="1"/>
</dbReference>
<evidence type="ECO:0000313" key="13">
    <source>
        <dbReference type="EMBL" id="KAB0804042.1"/>
    </source>
</evidence>
<dbReference type="InterPro" id="IPR016478">
    <property type="entry name" value="GTPase_MTG1"/>
</dbReference>
<dbReference type="FunFam" id="1.10.1580.10:FF:000004">
    <property type="entry name" value="Mitochondrial GTPase 1"/>
    <property type="match status" value="1"/>
</dbReference>
<keyword evidence="2 9" id="KW-0547">Nucleotide-binding</keyword>
<keyword evidence="3" id="KW-0999">Mitochondrion inner membrane</keyword>
<dbReference type="GO" id="GO:0003924">
    <property type="term" value="F:GTPase activity"/>
    <property type="evidence" value="ECO:0007669"/>
    <property type="project" value="TreeGrafter"/>
</dbReference>
<dbReference type="Gene3D" id="1.10.1580.10">
    <property type="match status" value="1"/>
</dbReference>
<dbReference type="AlphaFoldDB" id="A0A1Y1LMD1"/>
<dbReference type="SUPFAM" id="SSF52540">
    <property type="entry name" value="P-loop containing nucleoside triphosphate hydrolases"/>
    <property type="match status" value="1"/>
</dbReference>
<evidence type="ECO:0000256" key="6">
    <source>
        <dbReference type="ARBA" id="ARBA00023134"/>
    </source>
</evidence>
<evidence type="ECO:0000256" key="4">
    <source>
        <dbReference type="ARBA" id="ARBA00022946"/>
    </source>
</evidence>
<dbReference type="EMBL" id="GEZM01054636">
    <property type="protein sequence ID" value="JAV73510.1"/>
    <property type="molecule type" value="Transcribed_RNA"/>
</dbReference>
<dbReference type="CDD" id="cd01856">
    <property type="entry name" value="YlqF"/>
    <property type="match status" value="1"/>
</dbReference>
<dbReference type="OrthoDB" id="269151at2759"/>
<reference evidence="13 14" key="2">
    <citation type="journal article" date="2018" name="Elife">
        <title>Firefly genomes illuminate parallel origins of bioluminescence in beetles.</title>
        <authorList>
            <person name="Fallon T.R."/>
            <person name="Lower S.E."/>
            <person name="Chang C.H."/>
            <person name="Bessho-Uehara M."/>
            <person name="Martin G.J."/>
            <person name="Bewick A.J."/>
            <person name="Behringer M."/>
            <person name="Debat H.J."/>
            <person name="Wong I."/>
            <person name="Day J.C."/>
            <person name="Suvorov A."/>
            <person name="Silva C.J."/>
            <person name="Stanger-Hall K.F."/>
            <person name="Hall D.W."/>
            <person name="Schmitz R.J."/>
            <person name="Nelson D.R."/>
            <person name="Lewis S.M."/>
            <person name="Shigenobu S."/>
            <person name="Bybee S.M."/>
            <person name="Larracuente A.M."/>
            <person name="Oba Y."/>
            <person name="Weng J.K."/>
        </authorList>
    </citation>
    <scope>NUCLEOTIDE SEQUENCE [LARGE SCALE GENOMIC DNA]</scope>
    <source>
        <strain evidence="13">1611_PpyrPB1</strain>
        <tissue evidence="13">Whole body</tissue>
    </source>
</reference>
<dbReference type="FunFam" id="3.40.50.300:FF:000876">
    <property type="entry name" value="Mitochondrial GTPase 1"/>
    <property type="match status" value="1"/>
</dbReference>
<feature type="domain" description="CP-type G" evidence="11">
    <location>
        <begin position="30"/>
        <end position="205"/>
    </location>
</feature>
<dbReference type="InterPro" id="IPR030378">
    <property type="entry name" value="G_CP_dom"/>
</dbReference>
<evidence type="ECO:0000259" key="11">
    <source>
        <dbReference type="PROSITE" id="PS51721"/>
    </source>
</evidence>
<comment type="subcellular location">
    <subcellularLocation>
        <location evidence="1">Mitochondrion inner membrane</location>
        <topology evidence="1">Peripheral membrane protein</topology>
        <orientation evidence="1">Matrix side</orientation>
    </subcellularLocation>
</comment>
<reference evidence="12" key="1">
    <citation type="journal article" date="2016" name="Sci. Rep.">
        <title>Molecular characterization of firefly nuptial gifts: a multi-omics approach sheds light on postcopulatory sexual selection.</title>
        <authorList>
            <person name="Al-Wathiqui N."/>
            <person name="Fallon T.R."/>
            <person name="South A."/>
            <person name="Weng J.K."/>
            <person name="Lewis S.M."/>
        </authorList>
    </citation>
    <scope>NUCLEOTIDE SEQUENCE</scope>
</reference>
<dbReference type="InterPro" id="IPR027417">
    <property type="entry name" value="P-loop_NTPase"/>
</dbReference>
<feature type="binding site" evidence="10">
    <location>
        <begin position="78"/>
        <end position="81"/>
    </location>
    <ligand>
        <name>GTP</name>
        <dbReference type="ChEBI" id="CHEBI:37565"/>
    </ligand>
</feature>
<dbReference type="EMBL" id="VVIM01000001">
    <property type="protein sequence ID" value="KAB0804042.1"/>
    <property type="molecule type" value="Genomic_DNA"/>
</dbReference>
<dbReference type="PROSITE" id="PS51721">
    <property type="entry name" value="G_CP"/>
    <property type="match status" value="1"/>
</dbReference>
<comment type="function">
    <text evidence="8 9">Plays a role in the regulation of the mitochondrial ribosome assembly and of translational activity. Displays mitochondrial GTPase activity.</text>
</comment>
<protein>
    <recommendedName>
        <fullName evidence="9">Mitochondrial GTPase 1</fullName>
    </recommendedName>
</protein>
<dbReference type="InParanoid" id="A0A1Y1LMD1"/>
<evidence type="ECO:0000256" key="10">
    <source>
        <dbReference type="PIRSR" id="PIRSR006230-1"/>
    </source>
</evidence>
<dbReference type="Proteomes" id="UP000327044">
    <property type="component" value="Unassembled WGS sequence"/>
</dbReference>
<keyword evidence="6 9" id="KW-0342">GTP-binding</keyword>
<evidence type="ECO:0000313" key="12">
    <source>
        <dbReference type="EMBL" id="JAV73510.1"/>
    </source>
</evidence>
<evidence type="ECO:0000256" key="9">
    <source>
        <dbReference type="PIRNR" id="PIRNR006230"/>
    </source>
</evidence>
<comment type="similarity">
    <text evidence="9">Belongs to the TRAFAC class YlqF/YawG GTPase family. MTG1 subfamily.</text>
</comment>
<feature type="binding site" evidence="10">
    <location>
        <begin position="149"/>
        <end position="154"/>
    </location>
    <ligand>
        <name>GTP</name>
        <dbReference type="ChEBI" id="CHEBI:37565"/>
    </ligand>
</feature>
<dbReference type="GO" id="GO:0005743">
    <property type="term" value="C:mitochondrial inner membrane"/>
    <property type="evidence" value="ECO:0007669"/>
    <property type="project" value="UniProtKB-SubCell"/>
</dbReference>
<evidence type="ECO:0000256" key="1">
    <source>
        <dbReference type="ARBA" id="ARBA00004443"/>
    </source>
</evidence>
<keyword evidence="5 9" id="KW-0496">Mitochondrion</keyword>
<reference evidence="13" key="3">
    <citation type="submission" date="2019-08" db="EMBL/GenBank/DDBJ databases">
        <authorList>
            <consortium name="Photinus pyralis genome working group"/>
            <person name="Fallon T.R."/>
            <person name="Sander Lower S.E."/>
            <person name="Weng J.-K."/>
        </authorList>
    </citation>
    <scope>NUCLEOTIDE SEQUENCE</scope>
    <source>
        <strain evidence="13">1611_PpyrPB1</strain>
        <tissue evidence="13">Whole body</tissue>
    </source>
</reference>
<dbReference type="Gene3D" id="3.40.50.300">
    <property type="entry name" value="P-loop containing nucleotide triphosphate hydrolases"/>
    <property type="match status" value="1"/>
</dbReference>
<evidence type="ECO:0000256" key="3">
    <source>
        <dbReference type="ARBA" id="ARBA00022792"/>
    </source>
</evidence>
<dbReference type="FunCoup" id="A0A1Y1LMD1">
    <property type="interactions" value="1953"/>
</dbReference>
<evidence type="ECO:0000313" key="14">
    <source>
        <dbReference type="Proteomes" id="UP000327044"/>
    </source>
</evidence>
<accession>A0A1Y1LMD1</accession>
<evidence type="ECO:0000256" key="2">
    <source>
        <dbReference type="ARBA" id="ARBA00022741"/>
    </source>
</evidence>
<dbReference type="GO" id="GO:0032543">
    <property type="term" value="P:mitochondrial translation"/>
    <property type="evidence" value="ECO:0007669"/>
    <property type="project" value="TreeGrafter"/>
</dbReference>
<dbReference type="Pfam" id="PF01926">
    <property type="entry name" value="MMR_HSR1"/>
    <property type="match status" value="1"/>
</dbReference>
<proteinExistence type="inferred from homology"/>
<feature type="binding site" evidence="10">
    <location>
        <position position="201"/>
    </location>
    <ligand>
        <name>GTP</name>
        <dbReference type="ChEBI" id="CHEBI:37565"/>
    </ligand>
</feature>
<dbReference type="InterPro" id="IPR006073">
    <property type="entry name" value="GTP-bd"/>
</dbReference>
<organism evidence="12">
    <name type="scientific">Photinus pyralis</name>
    <name type="common">Common eastern firefly</name>
    <name type="synonym">Lampyris pyralis</name>
    <dbReference type="NCBI Taxonomy" id="7054"/>
    <lineage>
        <taxon>Eukaryota</taxon>
        <taxon>Metazoa</taxon>
        <taxon>Ecdysozoa</taxon>
        <taxon>Arthropoda</taxon>
        <taxon>Hexapoda</taxon>
        <taxon>Insecta</taxon>
        <taxon>Pterygota</taxon>
        <taxon>Neoptera</taxon>
        <taxon>Endopterygota</taxon>
        <taxon>Coleoptera</taxon>
        <taxon>Polyphaga</taxon>
        <taxon>Elateriformia</taxon>
        <taxon>Elateroidea</taxon>
        <taxon>Lampyridae</taxon>
        <taxon>Lampyrinae</taxon>
        <taxon>Photinus</taxon>
    </lineage>
</organism>
<evidence type="ECO:0000256" key="5">
    <source>
        <dbReference type="ARBA" id="ARBA00023128"/>
    </source>
</evidence>
<dbReference type="PANTHER" id="PTHR45782:SF4">
    <property type="entry name" value="MITOCHONDRIAL RIBOSOME-ASSOCIATED GTPASE 1"/>
    <property type="match status" value="1"/>
</dbReference>
<dbReference type="GO" id="GO:0005525">
    <property type="term" value="F:GTP binding"/>
    <property type="evidence" value="ECO:0007669"/>
    <property type="project" value="UniProtKB-KW"/>
</dbReference>
<name>A0A1Y1LMD1_PHOPY</name>
<dbReference type="PANTHER" id="PTHR45782">
    <property type="entry name" value="MITOCHONDRIAL RIBOSOME-ASSOCIATED GTPASE 1"/>
    <property type="match status" value="1"/>
</dbReference>
<evidence type="ECO:0000256" key="8">
    <source>
        <dbReference type="ARBA" id="ARBA00045284"/>
    </source>
</evidence>
<sequence length="321" mass="36449">MCIKHAPSNLRKSFQNVEKDLFKWFPGHMGKGLKQMQTKLRTVDCIIEVHDARIPLSGRNTDFKYKVSGIKPHILVMNKVDQIDPKFIPPITKKLQNECSNVVFTNCKNQKCKGVRSIFPLMQKLIDESNRYNRANEEDCCVMIIGIPNVGKSSLINALRNKFLRKGNAAPVGPVPGITRSVMNKIKICDKPLIYMLDTPGILTPNINDAETGLKLALCATIQDHFVGEDIIADYLLYWLNKQGVYSYKEVFQLQEHTDNILEVLTKICANKNKMLKIKDATNNSYVLKPNFVEAAAYMIQSFRNGSLGRLMLDEDIIEQK</sequence>
<gene>
    <name evidence="13" type="ORF">PPYR_01012</name>
</gene>
<evidence type="ECO:0000256" key="7">
    <source>
        <dbReference type="ARBA" id="ARBA00023136"/>
    </source>
</evidence>
<keyword evidence="14" id="KW-1185">Reference proteome</keyword>
<dbReference type="InterPro" id="IPR023179">
    <property type="entry name" value="GTP-bd_ortho_bundle_sf"/>
</dbReference>
<keyword evidence="7" id="KW-0472">Membrane</keyword>